<name>A0ACB0ID79_TRIPR</name>
<accession>A0ACB0ID79</accession>
<protein>
    <submittedName>
        <fullName evidence="1">Uncharacterized protein</fullName>
    </submittedName>
</protein>
<sequence>MKWDLMVFEMVGLEWMKVVIGDSKMDRVDIRWLKELLLQDVVLIIRYQCLGFKAFDLRPQQEDFII</sequence>
<evidence type="ECO:0000313" key="1">
    <source>
        <dbReference type="EMBL" id="CAJ2630085.1"/>
    </source>
</evidence>
<proteinExistence type="predicted"/>
<comment type="caution">
    <text evidence="1">The sequence shown here is derived from an EMBL/GenBank/DDBJ whole genome shotgun (WGS) entry which is preliminary data.</text>
</comment>
<organism evidence="1 2">
    <name type="scientific">Trifolium pratense</name>
    <name type="common">Red clover</name>
    <dbReference type="NCBI Taxonomy" id="57577"/>
    <lineage>
        <taxon>Eukaryota</taxon>
        <taxon>Viridiplantae</taxon>
        <taxon>Streptophyta</taxon>
        <taxon>Embryophyta</taxon>
        <taxon>Tracheophyta</taxon>
        <taxon>Spermatophyta</taxon>
        <taxon>Magnoliopsida</taxon>
        <taxon>eudicotyledons</taxon>
        <taxon>Gunneridae</taxon>
        <taxon>Pentapetalae</taxon>
        <taxon>rosids</taxon>
        <taxon>fabids</taxon>
        <taxon>Fabales</taxon>
        <taxon>Fabaceae</taxon>
        <taxon>Papilionoideae</taxon>
        <taxon>50 kb inversion clade</taxon>
        <taxon>NPAAA clade</taxon>
        <taxon>Hologalegina</taxon>
        <taxon>IRL clade</taxon>
        <taxon>Trifolieae</taxon>
        <taxon>Trifolium</taxon>
    </lineage>
</organism>
<dbReference type="EMBL" id="CASHSV030000001">
    <property type="protein sequence ID" value="CAJ2630085.1"/>
    <property type="molecule type" value="Genomic_DNA"/>
</dbReference>
<gene>
    <name evidence="1" type="ORF">MILVUS5_LOCUS1935</name>
</gene>
<dbReference type="Proteomes" id="UP001177021">
    <property type="component" value="Unassembled WGS sequence"/>
</dbReference>
<evidence type="ECO:0000313" key="2">
    <source>
        <dbReference type="Proteomes" id="UP001177021"/>
    </source>
</evidence>
<reference evidence="1" key="1">
    <citation type="submission" date="2023-10" db="EMBL/GenBank/DDBJ databases">
        <authorList>
            <person name="Rodriguez Cubillos JULIANA M."/>
            <person name="De Vega J."/>
        </authorList>
    </citation>
    <scope>NUCLEOTIDE SEQUENCE</scope>
</reference>
<keyword evidence="2" id="KW-1185">Reference proteome</keyword>